<dbReference type="PROSITE" id="PS51352">
    <property type="entry name" value="THIOREDOXIN_2"/>
    <property type="match status" value="1"/>
</dbReference>
<reference evidence="2 3" key="1">
    <citation type="submission" date="2022-07" db="EMBL/GenBank/DDBJ databases">
        <title>Mucilaginibacter sp. JC4.</title>
        <authorList>
            <person name="Le V."/>
            <person name="Ko S.-R."/>
            <person name="Ahn C.-Y."/>
            <person name="Oh H.-M."/>
        </authorList>
    </citation>
    <scope>NUCLEOTIDE SEQUENCE [LARGE SCALE GENOMIC DNA]</scope>
    <source>
        <strain evidence="2 3">JC4</strain>
    </source>
</reference>
<dbReference type="RefSeq" id="WP_256540728.1">
    <property type="nucleotide sequence ID" value="NZ_JANHOH010000008.1"/>
</dbReference>
<protein>
    <submittedName>
        <fullName evidence="2">TlpA family protein disulfide reductase</fullName>
    </submittedName>
</protein>
<evidence type="ECO:0000313" key="3">
    <source>
        <dbReference type="Proteomes" id="UP001204376"/>
    </source>
</evidence>
<dbReference type="Gene3D" id="3.40.30.10">
    <property type="entry name" value="Glutaredoxin"/>
    <property type="match status" value="1"/>
</dbReference>
<dbReference type="PANTHER" id="PTHR42852">
    <property type="entry name" value="THIOL:DISULFIDE INTERCHANGE PROTEIN DSBE"/>
    <property type="match status" value="1"/>
</dbReference>
<sequence length="335" mass="38383">MSADTIIALNTELFLKSANDKPFGYLYSIERDCKTETFHRIDMYNGESVNILSPEDSTYFPEKGPYIAYSKSLIGNLKFLKDRYTNKPFKITMLKDTVINGVANSHFIANVYDTLDNNEHLYSNRDYYIDKQTGLPGLVIIRGRYKYNGLVSEYYDETKYFNYRLDRADITDASFVIPKSFKPRKKQAAPPAVLAPGTTAPDWTLYDVNGKKVSLSQLKGKVVLLDFYFIGCSNCMQSLKPLNAIYEKYKNKELVIASLTERDSKKAVLDFEKRYKIKYTGYINAADVVKSYHVTGFPTFYFIDKEGKIGNVFVGYNDDFEDKVTSVINDLLSKK</sequence>
<evidence type="ECO:0000259" key="1">
    <source>
        <dbReference type="PROSITE" id="PS51352"/>
    </source>
</evidence>
<dbReference type="SUPFAM" id="SSF52833">
    <property type="entry name" value="Thioredoxin-like"/>
    <property type="match status" value="1"/>
</dbReference>
<name>A0ABT1T7F8_9SPHI</name>
<feature type="domain" description="Thioredoxin" evidence="1">
    <location>
        <begin position="194"/>
        <end position="333"/>
    </location>
</feature>
<dbReference type="EMBL" id="JANHOH010000008">
    <property type="protein sequence ID" value="MCQ6960549.1"/>
    <property type="molecule type" value="Genomic_DNA"/>
</dbReference>
<gene>
    <name evidence="2" type="ORF">NPE20_21400</name>
</gene>
<evidence type="ECO:0000313" key="2">
    <source>
        <dbReference type="EMBL" id="MCQ6960549.1"/>
    </source>
</evidence>
<dbReference type="PANTHER" id="PTHR42852:SF13">
    <property type="entry name" value="PROTEIN DIPZ"/>
    <property type="match status" value="1"/>
</dbReference>
<dbReference type="InterPro" id="IPR000866">
    <property type="entry name" value="AhpC/TSA"/>
</dbReference>
<dbReference type="InterPro" id="IPR050553">
    <property type="entry name" value="Thioredoxin_ResA/DsbE_sf"/>
</dbReference>
<dbReference type="CDD" id="cd02966">
    <property type="entry name" value="TlpA_like_family"/>
    <property type="match status" value="1"/>
</dbReference>
<accession>A0ABT1T7F8</accession>
<keyword evidence="3" id="KW-1185">Reference proteome</keyword>
<dbReference type="Proteomes" id="UP001204376">
    <property type="component" value="Unassembled WGS sequence"/>
</dbReference>
<dbReference type="InterPro" id="IPR036249">
    <property type="entry name" value="Thioredoxin-like_sf"/>
</dbReference>
<organism evidence="2 3">
    <name type="scientific">Mucilaginibacter aquariorum</name>
    <dbReference type="NCBI Taxonomy" id="2967225"/>
    <lineage>
        <taxon>Bacteria</taxon>
        <taxon>Pseudomonadati</taxon>
        <taxon>Bacteroidota</taxon>
        <taxon>Sphingobacteriia</taxon>
        <taxon>Sphingobacteriales</taxon>
        <taxon>Sphingobacteriaceae</taxon>
        <taxon>Mucilaginibacter</taxon>
    </lineage>
</organism>
<comment type="caution">
    <text evidence="2">The sequence shown here is derived from an EMBL/GenBank/DDBJ whole genome shotgun (WGS) entry which is preliminary data.</text>
</comment>
<dbReference type="InterPro" id="IPR013766">
    <property type="entry name" value="Thioredoxin_domain"/>
</dbReference>
<proteinExistence type="predicted"/>
<dbReference type="Pfam" id="PF00578">
    <property type="entry name" value="AhpC-TSA"/>
    <property type="match status" value="1"/>
</dbReference>